<keyword evidence="6 8" id="KW-1133">Transmembrane helix</keyword>
<gene>
    <name evidence="10" type="ORF">M513_00364</name>
</gene>
<feature type="domain" description="ZP" evidence="9">
    <location>
        <begin position="91"/>
        <end position="347"/>
    </location>
</feature>
<evidence type="ECO:0000256" key="4">
    <source>
        <dbReference type="ARBA" id="ARBA00022692"/>
    </source>
</evidence>
<keyword evidence="3" id="KW-1003">Cell membrane</keyword>
<keyword evidence="5" id="KW-0732">Signal</keyword>
<evidence type="ECO:0000313" key="10">
    <source>
        <dbReference type="EMBL" id="KFD58671.1"/>
    </source>
</evidence>
<dbReference type="EMBL" id="KL363183">
    <property type="protein sequence ID" value="KFD58671.1"/>
    <property type="molecule type" value="Genomic_DNA"/>
</dbReference>
<dbReference type="InterPro" id="IPR051962">
    <property type="entry name" value="Cuticlin"/>
</dbReference>
<keyword evidence="2" id="KW-0193">Cuticle</keyword>
<feature type="transmembrane region" description="Helical" evidence="8">
    <location>
        <begin position="462"/>
        <end position="483"/>
    </location>
</feature>
<evidence type="ECO:0000256" key="7">
    <source>
        <dbReference type="ARBA" id="ARBA00023136"/>
    </source>
</evidence>
<keyword evidence="7 8" id="KW-0472">Membrane</keyword>
<name>A0A085MN75_9BILA</name>
<dbReference type="Pfam" id="PF25057">
    <property type="entry name" value="CUT_N"/>
    <property type="match status" value="1"/>
</dbReference>
<dbReference type="InterPro" id="IPR057475">
    <property type="entry name" value="CUT_C"/>
</dbReference>
<evidence type="ECO:0000313" key="11">
    <source>
        <dbReference type="Proteomes" id="UP000030764"/>
    </source>
</evidence>
<dbReference type="InterPro" id="IPR001507">
    <property type="entry name" value="ZP_dom"/>
</dbReference>
<dbReference type="Proteomes" id="UP000030764">
    <property type="component" value="Unassembled WGS sequence"/>
</dbReference>
<dbReference type="Gene3D" id="2.60.40.4100">
    <property type="entry name" value="Zona pellucida, ZP-C domain"/>
    <property type="match status" value="1"/>
</dbReference>
<dbReference type="Pfam" id="PF25301">
    <property type="entry name" value="CUT_C"/>
    <property type="match status" value="1"/>
</dbReference>
<evidence type="ECO:0000256" key="6">
    <source>
        <dbReference type="ARBA" id="ARBA00022989"/>
    </source>
</evidence>
<protein>
    <recommendedName>
        <fullName evidence="9">ZP domain-containing protein</fullName>
    </recommendedName>
</protein>
<sequence>CPLDPIFSHKSASIETNFPAASASSFHSVIGIWPKRSGQLKQLPIELLKQRDTMGISFRNVSFLVSLTLLLHVYNTACGGIDNDVLNCNIQCSEDTMTVNFVTRNPFQGRLFVKGMSDRTECSQSFSNPAASTTKPSMSFGFGACNMHRSRMVTLDLTWLSCRVHIDPQPGMMQSIVVVISFHRLFITRVDRAYMIQCFYMEAEKTVASDLEVSTLTTGQLLDTARMPACAYEVRKGGPDGAIIRYAEIGEAVHHVWFCDTSTHKILVKNCFVDDGQGNQVKIIDENGCAIEPMIIGNLNYASSDTTKAWVDSYVFKFADKPHIFFHCTLQLCNKGDDFCENLTPPRCAANDAVQVQTAAASTTDDSESNPYGFILRQQKQMRRYKRHALLPSERSEQIAGQTFNEEIDLFTPQMTIFDLESRSLKNEANDGLEGSEIRQDIHGNSISRHPATEVCFSKVTYGIFMLGTALMCSTLPIALALFCRRKVATKSEDMTR</sequence>
<reference evidence="10 11" key="1">
    <citation type="journal article" date="2014" name="Nat. Genet.">
        <title>Genome and transcriptome of the porcine whipworm Trichuris suis.</title>
        <authorList>
            <person name="Jex A.R."/>
            <person name="Nejsum P."/>
            <person name="Schwarz E.M."/>
            <person name="Hu L."/>
            <person name="Young N.D."/>
            <person name="Hall R.S."/>
            <person name="Korhonen P.K."/>
            <person name="Liao S."/>
            <person name="Thamsborg S."/>
            <person name="Xia J."/>
            <person name="Xu P."/>
            <person name="Wang S."/>
            <person name="Scheerlinck J.P."/>
            <person name="Hofmann A."/>
            <person name="Sternberg P.W."/>
            <person name="Wang J."/>
            <person name="Gasser R.B."/>
        </authorList>
    </citation>
    <scope>NUCLEOTIDE SEQUENCE [LARGE SCALE GENOMIC DNA]</scope>
    <source>
        <strain evidence="10">DCEP-RM93M</strain>
    </source>
</reference>
<evidence type="ECO:0000256" key="1">
    <source>
        <dbReference type="ARBA" id="ARBA00004251"/>
    </source>
</evidence>
<keyword evidence="11" id="KW-1185">Reference proteome</keyword>
<feature type="non-terminal residue" evidence="10">
    <location>
        <position position="1"/>
    </location>
</feature>
<feature type="non-terminal residue" evidence="10">
    <location>
        <position position="497"/>
    </location>
</feature>
<dbReference type="GO" id="GO:0005886">
    <property type="term" value="C:plasma membrane"/>
    <property type="evidence" value="ECO:0007669"/>
    <property type="project" value="UniProtKB-SubCell"/>
</dbReference>
<comment type="subcellular location">
    <subcellularLocation>
        <location evidence="1">Cell membrane</location>
        <topology evidence="1">Single-pass type I membrane protein</topology>
    </subcellularLocation>
</comment>
<dbReference type="AlphaFoldDB" id="A0A085MN75"/>
<dbReference type="GO" id="GO:0042302">
    <property type="term" value="F:structural constituent of cuticle"/>
    <property type="evidence" value="ECO:0007669"/>
    <property type="project" value="UniProtKB-KW"/>
</dbReference>
<keyword evidence="4 8" id="KW-0812">Transmembrane</keyword>
<dbReference type="PROSITE" id="PS51034">
    <property type="entry name" value="ZP_2"/>
    <property type="match status" value="1"/>
</dbReference>
<proteinExistence type="predicted"/>
<organism evidence="10 11">
    <name type="scientific">Trichuris suis</name>
    <name type="common">pig whipworm</name>
    <dbReference type="NCBI Taxonomy" id="68888"/>
    <lineage>
        <taxon>Eukaryota</taxon>
        <taxon>Metazoa</taxon>
        <taxon>Ecdysozoa</taxon>
        <taxon>Nematoda</taxon>
        <taxon>Enoplea</taxon>
        <taxon>Dorylaimia</taxon>
        <taxon>Trichinellida</taxon>
        <taxon>Trichuridae</taxon>
        <taxon>Trichuris</taxon>
    </lineage>
</organism>
<dbReference type="InterPro" id="IPR042235">
    <property type="entry name" value="ZP-C_dom"/>
</dbReference>
<dbReference type="PANTHER" id="PTHR22907:SF59">
    <property type="entry name" value="CUTICLIN-LIKE PROTEIN 19"/>
    <property type="match status" value="1"/>
</dbReference>
<dbReference type="SMART" id="SM00241">
    <property type="entry name" value="ZP"/>
    <property type="match status" value="1"/>
</dbReference>
<evidence type="ECO:0000256" key="5">
    <source>
        <dbReference type="ARBA" id="ARBA00022729"/>
    </source>
</evidence>
<evidence type="ECO:0000259" key="9">
    <source>
        <dbReference type="PROSITE" id="PS51034"/>
    </source>
</evidence>
<evidence type="ECO:0000256" key="3">
    <source>
        <dbReference type="ARBA" id="ARBA00022475"/>
    </source>
</evidence>
<evidence type="ECO:0000256" key="2">
    <source>
        <dbReference type="ARBA" id="ARBA00022460"/>
    </source>
</evidence>
<accession>A0A085MN75</accession>
<dbReference type="InterPro" id="IPR056953">
    <property type="entry name" value="CUT_N"/>
</dbReference>
<dbReference type="PANTHER" id="PTHR22907">
    <property type="entry name" value="GH04558P"/>
    <property type="match status" value="1"/>
</dbReference>
<evidence type="ECO:0000256" key="8">
    <source>
        <dbReference type="SAM" id="Phobius"/>
    </source>
</evidence>